<reference evidence="1 2" key="1">
    <citation type="submission" date="2015-07" db="EMBL/GenBank/DDBJ databases">
        <title>Draft genome sequences of 17 French Clostridium botulinum group III.</title>
        <authorList>
            <person name="Woudstra C."/>
            <person name="Le Marechal C."/>
            <person name="Souillard R."/>
            <person name="Bayon-Auboyer M.-H."/>
            <person name="Dessouter D."/>
            <person name="Fach P."/>
        </authorList>
    </citation>
    <scope>NUCLEOTIDE SEQUENCE [LARGE SCALE GENOMIC DNA]</scope>
    <source>
        <strain evidence="1 2">12LNRI-CD</strain>
    </source>
</reference>
<dbReference type="InterPro" id="IPR009003">
    <property type="entry name" value="Peptidase_S1_PA"/>
</dbReference>
<organism evidence="1 2">
    <name type="scientific">Clostridium botulinum</name>
    <dbReference type="NCBI Taxonomy" id="1491"/>
    <lineage>
        <taxon>Bacteria</taxon>
        <taxon>Bacillati</taxon>
        <taxon>Bacillota</taxon>
        <taxon>Clostridia</taxon>
        <taxon>Eubacteriales</taxon>
        <taxon>Clostridiaceae</taxon>
        <taxon>Clostridium</taxon>
    </lineage>
</organism>
<dbReference type="InterPro" id="IPR043504">
    <property type="entry name" value="Peptidase_S1_PA_chymotrypsin"/>
</dbReference>
<evidence type="ECO:0008006" key="3">
    <source>
        <dbReference type="Google" id="ProtNLM"/>
    </source>
</evidence>
<proteinExistence type="predicted"/>
<dbReference type="RefSeq" id="WP_013725625.1">
    <property type="nucleotide sequence ID" value="NZ_LGVP01000045.1"/>
</dbReference>
<dbReference type="OrthoDB" id="104542at2"/>
<sequence length="300" mass="32736">MNNYCDIDKTIACICNCQYKYFLNKANVIGVGLGYKIKRGFYNFQKCITVFVRKKVSLNELSSQDFIPEKYMNISTDVVECGKPMTCSLRGKIRPVLGGYSIGVQGLGAGTMGCLVGDSNNDYILTCNHVIAGNSPESKNNDVLQPATQYGGKIHRDTIANVYAFDKVIYNENNNFTDSAIAKTDREKSSIDIALIGSILGVNTPGMGENVKKVGATTELTSGIVRGRYATIAIKFLGKDAIFKNQIITSKMSDAGDSGGILLNKKREAIGLLMADTDTISIYNSIHAVLSRLNVHILRR</sequence>
<evidence type="ECO:0000313" key="2">
    <source>
        <dbReference type="Proteomes" id="UP000037540"/>
    </source>
</evidence>
<dbReference type="Pfam" id="PF13365">
    <property type="entry name" value="Trypsin_2"/>
    <property type="match status" value="1"/>
</dbReference>
<dbReference type="Proteomes" id="UP000037540">
    <property type="component" value="Unassembled WGS sequence"/>
</dbReference>
<comment type="caution">
    <text evidence="1">The sequence shown here is derived from an EMBL/GenBank/DDBJ whole genome shotgun (WGS) entry which is preliminary data.</text>
</comment>
<protein>
    <recommendedName>
        <fullName evidence="3">Trypsin-like serine protease</fullName>
    </recommendedName>
</protein>
<accession>A0A9Q1UZX5</accession>
<dbReference type="SUPFAM" id="SSF50494">
    <property type="entry name" value="Trypsin-like serine proteases"/>
    <property type="match status" value="1"/>
</dbReference>
<dbReference type="AlphaFoldDB" id="A0A9Q1UZX5"/>
<dbReference type="Gene3D" id="2.40.10.10">
    <property type="entry name" value="Trypsin-like serine proteases"/>
    <property type="match status" value="2"/>
</dbReference>
<gene>
    <name evidence="1" type="ORF">ADU74_03270</name>
</gene>
<name>A0A9Q1UZX5_CLOBO</name>
<evidence type="ECO:0000313" key="1">
    <source>
        <dbReference type="EMBL" id="KOA89843.1"/>
    </source>
</evidence>
<dbReference type="EMBL" id="LGVR01000009">
    <property type="protein sequence ID" value="KOA89843.1"/>
    <property type="molecule type" value="Genomic_DNA"/>
</dbReference>